<evidence type="ECO:0000256" key="5">
    <source>
        <dbReference type="ARBA" id="ARBA00022485"/>
    </source>
</evidence>
<dbReference type="GO" id="GO:0051539">
    <property type="term" value="F:4 iron, 4 sulfur cluster binding"/>
    <property type="evidence" value="ECO:0007669"/>
    <property type="project" value="UniProtKB-KW"/>
</dbReference>
<keyword evidence="8 12" id="KW-0560">Oxidoreductase</keyword>
<dbReference type="AlphaFoldDB" id="K7RSS3"/>
<dbReference type="EC" id="1.97.1.-" evidence="12"/>
<name>K7RSS3_ACIA4</name>
<dbReference type="SFLD" id="SFLDG01066">
    <property type="entry name" value="organic_radical-activating_enz"/>
    <property type="match status" value="1"/>
</dbReference>
<dbReference type="InterPro" id="IPR007197">
    <property type="entry name" value="rSAM"/>
</dbReference>
<comment type="similarity">
    <text evidence="3 12">Belongs to the organic radical-activating enzymes family.</text>
</comment>
<dbReference type="KEGG" id="pbo:PACID_00470"/>
<dbReference type="Pfam" id="PF13353">
    <property type="entry name" value="Fer4_12"/>
    <property type="match status" value="1"/>
</dbReference>
<dbReference type="HOGENOM" id="CLU_089926_0_0_11"/>
<evidence type="ECO:0000256" key="12">
    <source>
        <dbReference type="PIRNR" id="PIRNR000368"/>
    </source>
</evidence>
<keyword evidence="10" id="KW-0411">Iron-sulfur</keyword>
<evidence type="ECO:0000256" key="9">
    <source>
        <dbReference type="ARBA" id="ARBA00023004"/>
    </source>
</evidence>
<reference evidence="14 15" key="1">
    <citation type="journal article" date="2012" name="BMC Genomics">
        <title>The genome sequence of Propionibacterium acidipropionici provides insights into its biotechnological and industrial potential.</title>
        <authorList>
            <person name="Parizzi L.P."/>
            <person name="Grassi M.C."/>
            <person name="Llerena L.A."/>
            <person name="Carazzolle M.F."/>
            <person name="Queiroz V.L."/>
            <person name="Lunardi I."/>
            <person name="Zeidler A.F."/>
            <person name="Teixeira P.J."/>
            <person name="Mieczkowski P."/>
            <person name="Rincones J."/>
            <person name="Pereira G.A."/>
        </authorList>
    </citation>
    <scope>NUCLEOTIDE SEQUENCE [LARGE SCALE GENOMIC DNA]</scope>
    <source>
        <strain evidence="15">ATCC 4875 / DSM 20272 / JCM 6432 / NBRC 12425 / NCIMB 8070</strain>
    </source>
</reference>
<evidence type="ECO:0000256" key="1">
    <source>
        <dbReference type="ARBA" id="ARBA00001966"/>
    </source>
</evidence>
<dbReference type="PROSITE" id="PS01087">
    <property type="entry name" value="RADICAL_ACTIVATING"/>
    <property type="match status" value="1"/>
</dbReference>
<evidence type="ECO:0000256" key="10">
    <source>
        <dbReference type="ARBA" id="ARBA00023014"/>
    </source>
</evidence>
<dbReference type="SFLD" id="SFLDG01063">
    <property type="entry name" value="activating_enzymes__group_1"/>
    <property type="match status" value="1"/>
</dbReference>
<comment type="catalytic activity">
    <reaction evidence="11">
        <text>glycyl-[protein] + reduced [flavodoxin] + S-adenosyl-L-methionine = glycin-2-yl radical-[protein] + semiquinone [flavodoxin] + 5'-deoxyadenosine + L-methionine + H(+)</text>
        <dbReference type="Rhea" id="RHEA:61976"/>
        <dbReference type="Rhea" id="RHEA-COMP:10622"/>
        <dbReference type="Rhea" id="RHEA-COMP:14480"/>
        <dbReference type="Rhea" id="RHEA-COMP:15993"/>
        <dbReference type="Rhea" id="RHEA-COMP:15994"/>
        <dbReference type="ChEBI" id="CHEBI:15378"/>
        <dbReference type="ChEBI" id="CHEBI:17319"/>
        <dbReference type="ChEBI" id="CHEBI:29947"/>
        <dbReference type="ChEBI" id="CHEBI:32722"/>
        <dbReference type="ChEBI" id="CHEBI:57618"/>
        <dbReference type="ChEBI" id="CHEBI:57844"/>
        <dbReference type="ChEBI" id="CHEBI:59789"/>
        <dbReference type="ChEBI" id="CHEBI:140311"/>
    </reaction>
</comment>
<dbReference type="STRING" id="1171373.PACID_00470"/>
<dbReference type="Gene3D" id="3.20.20.70">
    <property type="entry name" value="Aldolase class I"/>
    <property type="match status" value="1"/>
</dbReference>
<evidence type="ECO:0000256" key="11">
    <source>
        <dbReference type="ARBA" id="ARBA00047365"/>
    </source>
</evidence>
<dbReference type="InterPro" id="IPR013785">
    <property type="entry name" value="Aldolase_TIM"/>
</dbReference>
<keyword evidence="9" id="KW-0408">Iron</keyword>
<dbReference type="InterPro" id="IPR001989">
    <property type="entry name" value="Radical_activat_CS"/>
</dbReference>
<evidence type="ECO:0000256" key="6">
    <source>
        <dbReference type="ARBA" id="ARBA00022691"/>
    </source>
</evidence>
<dbReference type="InterPro" id="IPR058240">
    <property type="entry name" value="rSAM_sf"/>
</dbReference>
<dbReference type="GO" id="GO:0046872">
    <property type="term" value="F:metal ion binding"/>
    <property type="evidence" value="ECO:0007669"/>
    <property type="project" value="UniProtKB-KW"/>
</dbReference>
<dbReference type="PATRIC" id="fig|1171373.8.peg.45"/>
<keyword evidence="7" id="KW-0479">Metal-binding</keyword>
<accession>K7RSS3</accession>
<evidence type="ECO:0000313" key="14">
    <source>
        <dbReference type="EMBL" id="AFV87898.1"/>
    </source>
</evidence>
<dbReference type="RefSeq" id="WP_015068815.1">
    <property type="nucleotide sequence ID" value="NC_019395.1"/>
</dbReference>
<dbReference type="PANTHER" id="PTHR30352">
    <property type="entry name" value="PYRUVATE FORMATE-LYASE-ACTIVATING ENZYME"/>
    <property type="match status" value="1"/>
</dbReference>
<evidence type="ECO:0000256" key="8">
    <source>
        <dbReference type="ARBA" id="ARBA00023002"/>
    </source>
</evidence>
<dbReference type="PIRSF" id="PIRSF000368">
    <property type="entry name" value="NrdG"/>
    <property type="match status" value="1"/>
</dbReference>
<proteinExistence type="inferred from homology"/>
<evidence type="ECO:0000256" key="7">
    <source>
        <dbReference type="ARBA" id="ARBA00022723"/>
    </source>
</evidence>
<dbReference type="Proteomes" id="UP000000214">
    <property type="component" value="Chromosome"/>
</dbReference>
<dbReference type="PANTHER" id="PTHR30352:SF2">
    <property type="entry name" value="ANAEROBIC RIBONUCLEOSIDE-TRIPHOSPHATE REDUCTASE-ACTIVATING PROTEIN"/>
    <property type="match status" value="1"/>
</dbReference>
<dbReference type="GO" id="GO:0004748">
    <property type="term" value="F:ribonucleoside-diphosphate reductase activity, thioredoxin disulfide as acceptor"/>
    <property type="evidence" value="ECO:0007669"/>
    <property type="project" value="TreeGrafter"/>
</dbReference>
<evidence type="ECO:0000313" key="15">
    <source>
        <dbReference type="Proteomes" id="UP000000214"/>
    </source>
</evidence>
<protein>
    <recommendedName>
        <fullName evidence="4 12">Anaerobic ribonucleoside-triphosphate reductase-activating protein</fullName>
        <ecNumber evidence="12">1.97.1.-</ecNumber>
    </recommendedName>
</protein>
<keyword evidence="5" id="KW-0004">4Fe-4S</keyword>
<comment type="function">
    <text evidence="2 12">Activation of anaerobic ribonucleoside-triphosphate reductase under anaerobic conditions by generation of an organic free radical, using S-adenosylmethionine and reduced flavodoxin as cosubstrates to produce 5'-deoxy-adenosine.</text>
</comment>
<sequence>MRIAGVEPESVVDGPGVRFTVFAQGCALQCAGCQNPSSWDPCAGRSVPVGELTTQMDDAVLATGLTLSGGEASQQPAACAELAAHAHRIGWDVWCWSGHTVEALLRRARREADLAGMLEQVDVLVDGPFVLRRRSLTVPWRGSSNQRLIDMPATLAAGRAVEWRGSPEPEPSGSGGRAHGDWWA</sequence>
<dbReference type="InterPro" id="IPR034457">
    <property type="entry name" value="Organic_radical-activating"/>
</dbReference>
<dbReference type="SUPFAM" id="SSF102114">
    <property type="entry name" value="Radical SAM enzymes"/>
    <property type="match status" value="1"/>
</dbReference>
<comment type="cofactor">
    <cofactor evidence="1">
        <name>[4Fe-4S] cluster</name>
        <dbReference type="ChEBI" id="CHEBI:49883"/>
    </cofactor>
</comment>
<feature type="region of interest" description="Disordered" evidence="13">
    <location>
        <begin position="163"/>
        <end position="184"/>
    </location>
</feature>
<gene>
    <name evidence="14" type="primary">nrdG</name>
    <name evidence="14" type="ordered locus">PACID_00470</name>
</gene>
<evidence type="ECO:0000256" key="13">
    <source>
        <dbReference type="SAM" id="MobiDB-lite"/>
    </source>
</evidence>
<evidence type="ECO:0000256" key="2">
    <source>
        <dbReference type="ARBA" id="ARBA00003852"/>
    </source>
</evidence>
<evidence type="ECO:0000256" key="3">
    <source>
        <dbReference type="ARBA" id="ARBA00009777"/>
    </source>
</evidence>
<dbReference type="InterPro" id="IPR012837">
    <property type="entry name" value="NrdG"/>
</dbReference>
<dbReference type="eggNOG" id="COG0602">
    <property type="taxonomic scope" value="Bacteria"/>
</dbReference>
<dbReference type="SFLD" id="SFLDF00299">
    <property type="entry name" value="anaerobic_ribonucleoside-triph"/>
    <property type="match status" value="1"/>
</dbReference>
<dbReference type="GO" id="GO:0043365">
    <property type="term" value="F:[formate-C-acetyltransferase]-activating enzyme activity"/>
    <property type="evidence" value="ECO:0007669"/>
    <property type="project" value="InterPro"/>
</dbReference>
<dbReference type="GeneID" id="88084359"/>
<organism evidence="14 15">
    <name type="scientific">Acidipropionibacterium acidipropionici (strain ATCC 4875 / DSM 20272 / JCM 6432 / NBRC 12425 / NCIMB 8070 / 4)</name>
    <name type="common">Propionibacterium acidipropionici</name>
    <dbReference type="NCBI Taxonomy" id="1171373"/>
    <lineage>
        <taxon>Bacteria</taxon>
        <taxon>Bacillati</taxon>
        <taxon>Actinomycetota</taxon>
        <taxon>Actinomycetes</taxon>
        <taxon>Propionibacteriales</taxon>
        <taxon>Propionibacteriaceae</taxon>
        <taxon>Acidipropionibacterium</taxon>
    </lineage>
</organism>
<evidence type="ECO:0000256" key="4">
    <source>
        <dbReference type="ARBA" id="ARBA00014281"/>
    </source>
</evidence>
<dbReference type="EMBL" id="CP003493">
    <property type="protein sequence ID" value="AFV87898.1"/>
    <property type="molecule type" value="Genomic_DNA"/>
</dbReference>
<dbReference type="SFLD" id="SFLDS00029">
    <property type="entry name" value="Radical_SAM"/>
    <property type="match status" value="1"/>
</dbReference>
<keyword evidence="6" id="KW-0949">S-adenosyl-L-methionine</keyword>